<comment type="cofactor">
    <cofactor evidence="2">
        <name>a divalent metal cation</name>
        <dbReference type="ChEBI" id="CHEBI:60240"/>
    </cofactor>
</comment>
<dbReference type="SUPFAM" id="SSF56300">
    <property type="entry name" value="Metallo-dependent phosphatases"/>
    <property type="match status" value="1"/>
</dbReference>
<sequence>MKRETSRIVIGGQVLKILVLSDTHGDTTIAEKIVKKEKADLCIHLGDNFKDAIYINDKLGLEVVGIRGNCDYEEYAEDEMVLDIEGHKLLLTHGHKYNVKVTLNNLYYKAKSLGCDVALYGHTHKNLKEQAKDVLIMNPGSLTKPRGSKASYGILNVEEDSVNARIVEI</sequence>
<dbReference type="OrthoDB" id="9800565at2"/>
<dbReference type="Pfam" id="PF12850">
    <property type="entry name" value="Metallophos_2"/>
    <property type="match status" value="1"/>
</dbReference>
<keyword evidence="2" id="KW-0479">Metal-binding</keyword>
<dbReference type="EC" id="3.1.4.-" evidence="2"/>
<dbReference type="Proteomes" id="UP000216024">
    <property type="component" value="Unassembled WGS sequence"/>
</dbReference>
<dbReference type="Gene3D" id="3.60.21.10">
    <property type="match status" value="1"/>
</dbReference>
<evidence type="ECO:0000259" key="3">
    <source>
        <dbReference type="Pfam" id="PF12850"/>
    </source>
</evidence>
<evidence type="ECO:0000313" key="5">
    <source>
        <dbReference type="Proteomes" id="UP000216024"/>
    </source>
</evidence>
<dbReference type="NCBIfam" id="TIGR00040">
    <property type="entry name" value="yfcE"/>
    <property type="match status" value="1"/>
</dbReference>
<dbReference type="GO" id="GO:0046872">
    <property type="term" value="F:metal ion binding"/>
    <property type="evidence" value="ECO:0007669"/>
    <property type="project" value="UniProtKB-KW"/>
</dbReference>
<evidence type="ECO:0000313" key="4">
    <source>
        <dbReference type="EMBL" id="PAB58537.1"/>
    </source>
</evidence>
<organism evidence="4 5">
    <name type="scientific">Anaeromicrobium sediminis</name>
    <dbReference type="NCBI Taxonomy" id="1478221"/>
    <lineage>
        <taxon>Bacteria</taxon>
        <taxon>Bacillati</taxon>
        <taxon>Bacillota</taxon>
        <taxon>Clostridia</taxon>
        <taxon>Peptostreptococcales</taxon>
        <taxon>Thermotaleaceae</taxon>
        <taxon>Anaeromicrobium</taxon>
    </lineage>
</organism>
<comment type="similarity">
    <text evidence="1 2">Belongs to the metallophosphoesterase superfamily. YfcE family.</text>
</comment>
<protein>
    <recommendedName>
        <fullName evidence="2">Phosphoesterase</fullName>
        <ecNumber evidence="2">3.1.4.-</ecNumber>
    </recommendedName>
</protein>
<dbReference type="InterPro" id="IPR000979">
    <property type="entry name" value="Phosphodiesterase_MJ0936/Vps29"/>
</dbReference>
<dbReference type="GO" id="GO:0016787">
    <property type="term" value="F:hydrolase activity"/>
    <property type="evidence" value="ECO:0007669"/>
    <property type="project" value="UniProtKB-UniRule"/>
</dbReference>
<reference evidence="4 5" key="1">
    <citation type="submission" date="2017-06" db="EMBL/GenBank/DDBJ databases">
        <title>Draft genome sequence of anaerobic fermentative bacterium Anaeromicrobium sediminis DY2726D isolated from West Pacific Ocean sediments.</title>
        <authorList>
            <person name="Zeng X."/>
        </authorList>
    </citation>
    <scope>NUCLEOTIDE SEQUENCE [LARGE SCALE GENOMIC DNA]</scope>
    <source>
        <strain evidence="4 5">DY2726D</strain>
    </source>
</reference>
<dbReference type="InterPro" id="IPR024654">
    <property type="entry name" value="Calcineurin-like_PHP_lpxH"/>
</dbReference>
<keyword evidence="5" id="KW-1185">Reference proteome</keyword>
<dbReference type="AlphaFoldDB" id="A0A267MGE2"/>
<comment type="caution">
    <text evidence="4">The sequence shown here is derived from an EMBL/GenBank/DDBJ whole genome shotgun (WGS) entry which is preliminary data.</text>
</comment>
<dbReference type="CDD" id="cd00841">
    <property type="entry name" value="MPP_YfcE"/>
    <property type="match status" value="1"/>
</dbReference>
<feature type="domain" description="Calcineurin-like phosphoesterase" evidence="3">
    <location>
        <begin position="15"/>
        <end position="159"/>
    </location>
</feature>
<dbReference type="InterPro" id="IPR041802">
    <property type="entry name" value="MPP_YfcE"/>
</dbReference>
<evidence type="ECO:0000256" key="2">
    <source>
        <dbReference type="RuleBase" id="RU362039"/>
    </source>
</evidence>
<dbReference type="EMBL" id="NIBG01000014">
    <property type="protein sequence ID" value="PAB58537.1"/>
    <property type="molecule type" value="Genomic_DNA"/>
</dbReference>
<evidence type="ECO:0000256" key="1">
    <source>
        <dbReference type="ARBA" id="ARBA00008950"/>
    </source>
</evidence>
<name>A0A267MGE2_9FIRM</name>
<proteinExistence type="inferred from homology"/>
<gene>
    <name evidence="4" type="ORF">CCE28_14665</name>
</gene>
<accession>A0A267MGE2</accession>
<dbReference type="PANTHER" id="PTHR11124">
    <property type="entry name" value="VACUOLAR SORTING PROTEIN VPS29"/>
    <property type="match status" value="1"/>
</dbReference>
<dbReference type="InterPro" id="IPR029052">
    <property type="entry name" value="Metallo-depent_PP-like"/>
</dbReference>